<dbReference type="SUPFAM" id="SSF101874">
    <property type="entry name" value="YceI-like"/>
    <property type="match status" value="1"/>
</dbReference>
<dbReference type="PANTHER" id="PTHR34406:SF1">
    <property type="entry name" value="PROTEIN YCEI"/>
    <property type="match status" value="1"/>
</dbReference>
<feature type="domain" description="Lipid/polyisoprenoid-binding YceI-like" evidence="1">
    <location>
        <begin position="24"/>
        <end position="189"/>
    </location>
</feature>
<dbReference type="InterPro" id="IPR036761">
    <property type="entry name" value="TTHA0802/YceI-like_sf"/>
</dbReference>
<dbReference type="Pfam" id="PF04264">
    <property type="entry name" value="YceI"/>
    <property type="match status" value="1"/>
</dbReference>
<dbReference type="AlphaFoldDB" id="A0A9D7SYL3"/>
<evidence type="ECO:0000259" key="1">
    <source>
        <dbReference type="SMART" id="SM00867"/>
    </source>
</evidence>
<dbReference type="InterPro" id="IPR007372">
    <property type="entry name" value="Lipid/polyisoprenoid-bd_YceI"/>
</dbReference>
<accession>A0A9D7SYL3</accession>
<dbReference type="Gene3D" id="2.40.128.110">
    <property type="entry name" value="Lipid/polyisoprenoid-binding, YceI-like"/>
    <property type="match status" value="1"/>
</dbReference>
<name>A0A9D7SYL3_9BACT</name>
<gene>
    <name evidence="2" type="ORF">IPP15_20005</name>
</gene>
<sequence length="191" mass="21310">MKIIFSLILVVMMTMSFKTISVINWELDTAHSNLHFAVTHLMVSEIEGSLKITNATLTTPNEDFTDAVVSLEADMNTIDTDNDSRDTHLKSDDFFNVEKFPTMTFKSDAFKKTEDKKYTVTGQLTFHGITKTVTLDVIANPGVQPWDNKTIVGFKVTGKINRSDFDISASTPSAMLSDEVVIFANVIFVKN</sequence>
<dbReference type="EMBL" id="JADKGY010000030">
    <property type="protein sequence ID" value="MBK9984616.1"/>
    <property type="molecule type" value="Genomic_DNA"/>
</dbReference>
<dbReference type="PANTHER" id="PTHR34406">
    <property type="entry name" value="PROTEIN YCEI"/>
    <property type="match status" value="1"/>
</dbReference>
<dbReference type="Proteomes" id="UP000808337">
    <property type="component" value="Unassembled WGS sequence"/>
</dbReference>
<proteinExistence type="predicted"/>
<reference evidence="2 3" key="1">
    <citation type="submission" date="2020-10" db="EMBL/GenBank/DDBJ databases">
        <title>Connecting structure to function with the recovery of over 1000 high-quality activated sludge metagenome-assembled genomes encoding full-length rRNA genes using long-read sequencing.</title>
        <authorList>
            <person name="Singleton C.M."/>
            <person name="Petriglieri F."/>
            <person name="Kristensen J.M."/>
            <person name="Kirkegaard R.H."/>
            <person name="Michaelsen T.Y."/>
            <person name="Andersen M.H."/>
            <person name="Karst S.M."/>
            <person name="Dueholm M.S."/>
            <person name="Nielsen P.H."/>
            <person name="Albertsen M."/>
        </authorList>
    </citation>
    <scope>NUCLEOTIDE SEQUENCE [LARGE SCALE GENOMIC DNA]</scope>
    <source>
        <strain evidence="2">Ribe_18-Q3-R11-54_MAXAC.273</strain>
    </source>
</reference>
<organism evidence="2 3">
    <name type="scientific">Candidatus Opimibacter skivensis</name>
    <dbReference type="NCBI Taxonomy" id="2982028"/>
    <lineage>
        <taxon>Bacteria</taxon>
        <taxon>Pseudomonadati</taxon>
        <taxon>Bacteroidota</taxon>
        <taxon>Saprospiria</taxon>
        <taxon>Saprospirales</taxon>
        <taxon>Saprospiraceae</taxon>
        <taxon>Candidatus Opimibacter</taxon>
    </lineage>
</organism>
<comment type="caution">
    <text evidence="2">The sequence shown here is derived from an EMBL/GenBank/DDBJ whole genome shotgun (WGS) entry which is preliminary data.</text>
</comment>
<evidence type="ECO:0000313" key="3">
    <source>
        <dbReference type="Proteomes" id="UP000808337"/>
    </source>
</evidence>
<evidence type="ECO:0000313" key="2">
    <source>
        <dbReference type="EMBL" id="MBK9984616.1"/>
    </source>
</evidence>
<protein>
    <submittedName>
        <fullName evidence="2">YceI family protein</fullName>
    </submittedName>
</protein>
<dbReference type="SMART" id="SM00867">
    <property type="entry name" value="YceI"/>
    <property type="match status" value="1"/>
</dbReference>